<dbReference type="InterPro" id="IPR001769">
    <property type="entry name" value="Gingipain"/>
</dbReference>
<accession>A0A975CNE7</accession>
<evidence type="ECO:0000259" key="3">
    <source>
        <dbReference type="Pfam" id="PF01364"/>
    </source>
</evidence>
<dbReference type="AlphaFoldDB" id="A0A975CNE7"/>
<dbReference type="NCBIfam" id="TIGR04183">
    <property type="entry name" value="Por_Secre_tail"/>
    <property type="match status" value="1"/>
</dbReference>
<dbReference type="InterPro" id="IPR029030">
    <property type="entry name" value="Caspase-like_dom_sf"/>
</dbReference>
<name>A0A975CNE7_9FLAO</name>
<dbReference type="NCBIfam" id="NF033707">
    <property type="entry name" value="T9SS_sortase"/>
    <property type="match status" value="1"/>
</dbReference>
<feature type="chain" id="PRO_5037156375" evidence="2">
    <location>
        <begin position="20"/>
        <end position="1154"/>
    </location>
</feature>
<dbReference type="InterPro" id="IPR029031">
    <property type="entry name" value="Gingipain_N_sf"/>
</dbReference>
<dbReference type="InterPro" id="IPR026444">
    <property type="entry name" value="Secre_tail"/>
</dbReference>
<keyword evidence="1 2" id="KW-0732">Signal</keyword>
<evidence type="ECO:0000313" key="4">
    <source>
        <dbReference type="EMBL" id="QTE22534.1"/>
    </source>
</evidence>
<evidence type="ECO:0000256" key="2">
    <source>
        <dbReference type="SAM" id="SignalP"/>
    </source>
</evidence>
<dbReference type="GO" id="GO:0006508">
    <property type="term" value="P:proteolysis"/>
    <property type="evidence" value="ECO:0007669"/>
    <property type="project" value="InterPro"/>
</dbReference>
<protein>
    <submittedName>
        <fullName evidence="4">Type IX secretion system sortase PorU</fullName>
    </submittedName>
</protein>
<keyword evidence="5" id="KW-1185">Reference proteome</keyword>
<dbReference type="EMBL" id="CP071869">
    <property type="protein sequence ID" value="QTE22534.1"/>
    <property type="molecule type" value="Genomic_DNA"/>
</dbReference>
<dbReference type="Gene3D" id="2.60.40.4070">
    <property type="match status" value="1"/>
</dbReference>
<dbReference type="GO" id="GO:0008234">
    <property type="term" value="F:cysteine-type peptidase activity"/>
    <property type="evidence" value="ECO:0007669"/>
    <property type="project" value="InterPro"/>
</dbReference>
<dbReference type="Pfam" id="PF01364">
    <property type="entry name" value="Peptidase_C25"/>
    <property type="match status" value="1"/>
</dbReference>
<evidence type="ECO:0000313" key="5">
    <source>
        <dbReference type="Proteomes" id="UP000663920"/>
    </source>
</evidence>
<gene>
    <name evidence="4" type="primary">porU</name>
    <name evidence="4" type="ORF">J3359_17340</name>
</gene>
<organism evidence="4 5">
    <name type="scientific">Polaribacter cellanae</name>
    <dbReference type="NCBI Taxonomy" id="2818493"/>
    <lineage>
        <taxon>Bacteria</taxon>
        <taxon>Pseudomonadati</taxon>
        <taxon>Bacteroidota</taxon>
        <taxon>Flavobacteriia</taxon>
        <taxon>Flavobacteriales</taxon>
        <taxon>Flavobacteriaceae</taxon>
    </lineage>
</organism>
<dbReference type="Proteomes" id="UP000663920">
    <property type="component" value="Chromosome"/>
</dbReference>
<evidence type="ECO:0000256" key="1">
    <source>
        <dbReference type="ARBA" id="ARBA00022729"/>
    </source>
</evidence>
<feature type="signal peptide" evidence="2">
    <location>
        <begin position="1"/>
        <end position="19"/>
    </location>
</feature>
<dbReference type="RefSeq" id="WP_208078383.1">
    <property type="nucleotide sequence ID" value="NZ_CP071869.1"/>
</dbReference>
<dbReference type="CDD" id="cd02258">
    <property type="entry name" value="Peptidase_C25_N"/>
    <property type="match status" value="1"/>
</dbReference>
<dbReference type="Gene3D" id="3.40.50.10390">
    <property type="entry name" value="Gingipain r, domain 1"/>
    <property type="match status" value="1"/>
</dbReference>
<dbReference type="SUPFAM" id="SSF52129">
    <property type="entry name" value="Caspase-like"/>
    <property type="match status" value="1"/>
</dbReference>
<proteinExistence type="predicted"/>
<dbReference type="KEGG" id="pcea:J3359_17340"/>
<feature type="domain" description="Gingipain" evidence="3">
    <location>
        <begin position="411"/>
        <end position="786"/>
    </location>
</feature>
<dbReference type="Gene3D" id="3.40.50.1460">
    <property type="match status" value="1"/>
</dbReference>
<sequence>MKRLLQLFLFILVIPFSKAQTTTSVLSSGSWYKFSVDTTGVFKIDKNLLQSIGISTNDLNPKKIHIYGNGGNLLPELNSDFRYEDLQENAIFIEGETDGSFDNSDFILFYAKGPHSWNVNTTSKTAKHNQNIYSDKAYYFITVNETDGKRITTKVPNINSSSLTINKFDDFTFFEKEELNIIAAGTQWFFDDNFNVENTQKFSIPFKKALTNENISFKIRAVSTSATASNITANINGEQIRLAFSGTNPSGANLNLSKAESKEQTKLINNSNEAINVEITYDNGGNPSANTYLDYIEIVGKKNLVANGKQFSFRSFEQFEASGSVTFDIQNKNNIFQVWDVSDFLSPKLITNESTGNNFTFKDQTRARDKNNKEVLREYVVLNQSDFYIPETVENSKVKNQNLHALKDINYLVVTNSELSSQAQRLADYHKKNSGLTTKVVVLDKIYNEFASGSKDITGIRDFIKHLYNNSSGDGKLKYVCFFGDASYDYKDRVPGNNNIVPVKLSIDSFNLASSYVTDDYFVMLDDNEGTMSPSHTLNVASSRIPVSTTTQAKQVVDKILSYYNKTAIGDWRNTITLLADDVDDDFDIPIQRGVESIADEIKNNKPVFNINKIYADAYVQENSSGGERYPEVNKAITNAIEKGTLVFDYFGHGGEDGFAAERILEKPQIQDFNNPNTLPLLITVTCDFSRFDNPNRITAGELTLWNKNGGAASMITTTREVYISMGQSFNEEFIRILFKFPNNGLIPIEDLTISETLMKTKNNYSGSFKFQKFFIYSFGDPAMKLAVPEPNVRIVKMNGKDITQPTIRKPDTLKALSKVSFQGEVLDNSNNLLRNFNGTLYTTVYDKSVDRETLGNNNFNEKLPFDTQDSKLFRGKSTVANGIFSFDFIVPKDIKIAYGKGKLSFYAENRKTDKAGFNNKITIGGIDENAPEDTVGPEIKLFMNDESFIDGANTNASPNLIAVLSDSSGINTSITAVDHDIVGILDGDTSNPIILNDFYETELNDFTKGKVTYRLRDLAVGPHTLKIKAWDTYNNSSETTLNFVVVSDAILNLENVLNYPNPFVNYTQFWFNHNKPNEPLEVQVQVFTVSGKLVKTINRNIQTTGNLSRSISWNGLDDFGNKIGKGVYVYKLKVKSTISNLVSEKYEKLVILQ</sequence>
<reference evidence="4 5" key="1">
    <citation type="submission" date="2021-03" db="EMBL/GenBank/DDBJ databases">
        <title>Complete genome of Polaribacter_sp.SM13.</title>
        <authorList>
            <person name="Jeong S.W."/>
            <person name="Bae J.W."/>
        </authorList>
    </citation>
    <scope>NUCLEOTIDE SEQUENCE [LARGE SCALE GENOMIC DNA]</scope>
    <source>
        <strain evidence="4 5">SM13</strain>
    </source>
</reference>